<comment type="caution">
    <text evidence="3">The sequence shown here is derived from an EMBL/GenBank/DDBJ whole genome shotgun (WGS) entry which is preliminary data.</text>
</comment>
<feature type="transmembrane region" description="Helical" evidence="1">
    <location>
        <begin position="127"/>
        <end position="144"/>
    </location>
</feature>
<gene>
    <name evidence="3" type="ORF">P7D78_08700</name>
</gene>
<keyword evidence="1" id="KW-0472">Membrane</keyword>
<dbReference type="InterPro" id="IPR052734">
    <property type="entry name" value="Nod_factor_acetyltransferase"/>
</dbReference>
<evidence type="ECO:0000256" key="1">
    <source>
        <dbReference type="SAM" id="Phobius"/>
    </source>
</evidence>
<name>A0AAW8SVP2_9ENTE</name>
<dbReference type="InterPro" id="IPR002656">
    <property type="entry name" value="Acyl_transf_3_dom"/>
</dbReference>
<dbReference type="Proteomes" id="UP001249240">
    <property type="component" value="Unassembled WGS sequence"/>
</dbReference>
<feature type="transmembrane region" description="Helical" evidence="1">
    <location>
        <begin position="66"/>
        <end position="89"/>
    </location>
</feature>
<feature type="transmembrane region" description="Helical" evidence="1">
    <location>
        <begin position="95"/>
        <end position="115"/>
    </location>
</feature>
<dbReference type="GO" id="GO:0016747">
    <property type="term" value="F:acyltransferase activity, transferring groups other than amino-acyl groups"/>
    <property type="evidence" value="ECO:0007669"/>
    <property type="project" value="InterPro"/>
</dbReference>
<feature type="domain" description="Acyltransferase 3" evidence="2">
    <location>
        <begin position="6"/>
        <end position="311"/>
    </location>
</feature>
<feature type="transmembrane region" description="Helical" evidence="1">
    <location>
        <begin position="261"/>
        <end position="280"/>
    </location>
</feature>
<feature type="transmembrane region" description="Helical" evidence="1">
    <location>
        <begin position="12"/>
        <end position="29"/>
    </location>
</feature>
<dbReference type="EMBL" id="JARPXM010000007">
    <property type="protein sequence ID" value="MDT2538201.1"/>
    <property type="molecule type" value="Genomic_DNA"/>
</dbReference>
<protein>
    <submittedName>
        <fullName evidence="3">Acyltransferase family protein</fullName>
    </submittedName>
</protein>
<reference evidence="3" key="1">
    <citation type="submission" date="2023-03" db="EMBL/GenBank/DDBJ databases">
        <authorList>
            <person name="Shen W."/>
            <person name="Cai J."/>
        </authorList>
    </citation>
    <scope>NUCLEOTIDE SEQUENCE</scope>
    <source>
        <strain evidence="3">B646-2</strain>
    </source>
</reference>
<dbReference type="AlphaFoldDB" id="A0AAW8SVP2"/>
<keyword evidence="1" id="KW-0812">Transmembrane</keyword>
<organism evidence="3 4">
    <name type="scientific">Enterococcus raffinosus</name>
    <dbReference type="NCBI Taxonomy" id="71452"/>
    <lineage>
        <taxon>Bacteria</taxon>
        <taxon>Bacillati</taxon>
        <taxon>Bacillota</taxon>
        <taxon>Bacilli</taxon>
        <taxon>Lactobacillales</taxon>
        <taxon>Enterococcaceae</taxon>
        <taxon>Enterococcus</taxon>
    </lineage>
</organism>
<dbReference type="Pfam" id="PF01757">
    <property type="entry name" value="Acyl_transf_3"/>
    <property type="match status" value="1"/>
</dbReference>
<evidence type="ECO:0000313" key="3">
    <source>
        <dbReference type="EMBL" id="MDT2538201.1"/>
    </source>
</evidence>
<feature type="transmembrane region" description="Helical" evidence="1">
    <location>
        <begin position="235"/>
        <end position="254"/>
    </location>
</feature>
<dbReference type="RefSeq" id="WP_270717882.1">
    <property type="nucleotide sequence ID" value="NZ_JAQESB010000021.1"/>
</dbReference>
<feature type="transmembrane region" description="Helical" evidence="1">
    <location>
        <begin position="150"/>
        <end position="171"/>
    </location>
</feature>
<evidence type="ECO:0000313" key="4">
    <source>
        <dbReference type="Proteomes" id="UP001249240"/>
    </source>
</evidence>
<proteinExistence type="predicted"/>
<keyword evidence="3" id="KW-0012">Acyltransferase</keyword>
<feature type="transmembrane region" description="Helical" evidence="1">
    <location>
        <begin position="292"/>
        <end position="312"/>
    </location>
</feature>
<feature type="transmembrane region" description="Helical" evidence="1">
    <location>
        <begin position="183"/>
        <end position="203"/>
    </location>
</feature>
<accession>A0AAW8SVP2</accession>
<keyword evidence="1" id="KW-1133">Transmembrane helix</keyword>
<dbReference type="PANTHER" id="PTHR37312">
    <property type="entry name" value="MEMBRANE-BOUND ACYLTRANSFERASE YKRP-RELATED"/>
    <property type="match status" value="1"/>
</dbReference>
<sequence>MKSRDNQIDNIKGLLILLVVFGHMLLASSNRDNGIVTLIYSFHMPAFIFLNGVFSKHASLRKALRFGAMYLIVQAIYILVVNVTSYPWIVKTHIVVTPIFHVWYLLSLTFWYFLAVLIKRFSLNRKIVIVVSILAALLIRYTNFDVDGNFWSYMRAIVFAPYFVLGFYVTTDDLSKLRVKTKKYKGLALFSSFFLMLFNYLYFAPRSAVWMKIFFGYVNCTQLNQNYFIFFLKEIAQSFVSGIFIILLLILIPNGKGILNYLGRHTLFIFICHPLIYFIVYNHIDRNNIGDFIAIILAIVFSLISIALSLLLESFWLRLKSFFTQKDS</sequence>
<keyword evidence="3" id="KW-0808">Transferase</keyword>
<feature type="transmembrane region" description="Helical" evidence="1">
    <location>
        <begin position="35"/>
        <end position="54"/>
    </location>
</feature>
<evidence type="ECO:0000259" key="2">
    <source>
        <dbReference type="Pfam" id="PF01757"/>
    </source>
</evidence>
<dbReference type="PANTHER" id="PTHR37312:SF1">
    <property type="entry name" value="MEMBRANE-BOUND ACYLTRANSFERASE YKRP-RELATED"/>
    <property type="match status" value="1"/>
</dbReference>